<proteinExistence type="predicted"/>
<dbReference type="GO" id="GO:0000160">
    <property type="term" value="P:phosphorelay signal transduction system"/>
    <property type="evidence" value="ECO:0007669"/>
    <property type="project" value="UniProtKB-KW"/>
</dbReference>
<dbReference type="RefSeq" id="WP_202662031.1">
    <property type="nucleotide sequence ID" value="NZ_JAESVP010000008.1"/>
</dbReference>
<accession>A0A8J7MUW2</accession>
<evidence type="ECO:0000313" key="4">
    <source>
        <dbReference type="EMBL" id="MBL4929500.1"/>
    </source>
</evidence>
<dbReference type="GO" id="GO:0004672">
    <property type="term" value="F:protein kinase activity"/>
    <property type="evidence" value="ECO:0007669"/>
    <property type="project" value="UniProtKB-ARBA"/>
</dbReference>
<keyword evidence="1" id="KW-0902">Two-component regulatory system</keyword>
<dbReference type="Proteomes" id="UP000619033">
    <property type="component" value="Unassembled WGS sequence"/>
</dbReference>
<keyword evidence="5" id="KW-1185">Reference proteome</keyword>
<dbReference type="PROSITE" id="PS50894">
    <property type="entry name" value="HPT"/>
    <property type="match status" value="1"/>
</dbReference>
<dbReference type="SUPFAM" id="SSF47226">
    <property type="entry name" value="Histidine-containing phosphotransfer domain, HPT domain"/>
    <property type="match status" value="1"/>
</dbReference>
<evidence type="ECO:0000313" key="5">
    <source>
        <dbReference type="Proteomes" id="UP000619033"/>
    </source>
</evidence>
<dbReference type="InterPro" id="IPR036641">
    <property type="entry name" value="HPT_dom_sf"/>
</dbReference>
<reference evidence="4" key="1">
    <citation type="submission" date="2021-01" db="EMBL/GenBank/DDBJ databases">
        <title>Genome seq and assembly of Tabrizicola sp. KVB23.</title>
        <authorList>
            <person name="Chhetri G."/>
        </authorList>
    </citation>
    <scope>NUCLEOTIDE SEQUENCE</scope>
    <source>
        <strain evidence="4">KVB23</strain>
    </source>
</reference>
<dbReference type="EMBL" id="JAESVP010000008">
    <property type="protein sequence ID" value="MBL4929500.1"/>
    <property type="molecule type" value="Genomic_DNA"/>
</dbReference>
<evidence type="ECO:0000256" key="2">
    <source>
        <dbReference type="PROSITE-ProRule" id="PRU00110"/>
    </source>
</evidence>
<name>A0A8J7MUW2_9RHOB</name>
<protein>
    <submittedName>
        <fullName evidence="4">Hpt domain-containing protein</fullName>
    </submittedName>
</protein>
<organism evidence="4 5">
    <name type="scientific">Fuscibacter oryzae</name>
    <dbReference type="NCBI Taxonomy" id="2803939"/>
    <lineage>
        <taxon>Bacteria</taxon>
        <taxon>Pseudomonadati</taxon>
        <taxon>Pseudomonadota</taxon>
        <taxon>Alphaproteobacteria</taxon>
        <taxon>Rhodobacterales</taxon>
        <taxon>Paracoccaceae</taxon>
        <taxon>Fuscibacter</taxon>
    </lineage>
</organism>
<keyword evidence="2" id="KW-0597">Phosphoprotein</keyword>
<sequence>MLQSQTIDKKVAEIRPRFLRLLAQRLNRFEEIRDLLETEPNLAPLLEEIGTGAHSIVGLAATLGFPDLGSLAQNVELVVNRVTSAETSTRSTIEFFDSIDDLLGEMALILQA</sequence>
<dbReference type="AlphaFoldDB" id="A0A8J7MUW2"/>
<feature type="modified residue" description="Phosphohistidine" evidence="2">
    <location>
        <position position="54"/>
    </location>
</feature>
<feature type="domain" description="HPt" evidence="3">
    <location>
        <begin position="7"/>
        <end position="112"/>
    </location>
</feature>
<evidence type="ECO:0000256" key="1">
    <source>
        <dbReference type="ARBA" id="ARBA00023012"/>
    </source>
</evidence>
<dbReference type="Gene3D" id="1.20.120.160">
    <property type="entry name" value="HPT domain"/>
    <property type="match status" value="1"/>
</dbReference>
<comment type="caution">
    <text evidence="4">The sequence shown here is derived from an EMBL/GenBank/DDBJ whole genome shotgun (WGS) entry which is preliminary data.</text>
</comment>
<dbReference type="InterPro" id="IPR008207">
    <property type="entry name" value="Sig_transdc_His_kin_Hpt_dom"/>
</dbReference>
<evidence type="ECO:0000259" key="3">
    <source>
        <dbReference type="PROSITE" id="PS50894"/>
    </source>
</evidence>
<dbReference type="Pfam" id="PF01627">
    <property type="entry name" value="Hpt"/>
    <property type="match status" value="1"/>
</dbReference>
<gene>
    <name evidence="4" type="ORF">JI744_15455</name>
</gene>